<comment type="caution">
    <text evidence="2">The sequence shown here is derived from an EMBL/GenBank/DDBJ whole genome shotgun (WGS) entry which is preliminary data.</text>
</comment>
<keyword evidence="3" id="KW-1185">Reference proteome</keyword>
<keyword evidence="1" id="KW-0812">Transmembrane</keyword>
<feature type="transmembrane region" description="Helical" evidence="1">
    <location>
        <begin position="49"/>
        <end position="74"/>
    </location>
</feature>
<dbReference type="AlphaFoldDB" id="A0AAD7BSC2"/>
<name>A0AAD7BSC2_9AGAR</name>
<feature type="transmembrane region" description="Helical" evidence="1">
    <location>
        <begin position="208"/>
        <end position="232"/>
    </location>
</feature>
<reference evidence="2" key="1">
    <citation type="submission" date="2023-03" db="EMBL/GenBank/DDBJ databases">
        <title>Massive genome expansion in bonnet fungi (Mycena s.s.) driven by repeated elements and novel gene families across ecological guilds.</title>
        <authorList>
            <consortium name="Lawrence Berkeley National Laboratory"/>
            <person name="Harder C.B."/>
            <person name="Miyauchi S."/>
            <person name="Viragh M."/>
            <person name="Kuo A."/>
            <person name="Thoen E."/>
            <person name="Andreopoulos B."/>
            <person name="Lu D."/>
            <person name="Skrede I."/>
            <person name="Drula E."/>
            <person name="Henrissat B."/>
            <person name="Morin E."/>
            <person name="Kohler A."/>
            <person name="Barry K."/>
            <person name="LaButti K."/>
            <person name="Morin E."/>
            <person name="Salamov A."/>
            <person name="Lipzen A."/>
            <person name="Mereny Z."/>
            <person name="Hegedus B."/>
            <person name="Baldrian P."/>
            <person name="Stursova M."/>
            <person name="Weitz H."/>
            <person name="Taylor A."/>
            <person name="Grigoriev I.V."/>
            <person name="Nagy L.G."/>
            <person name="Martin F."/>
            <person name="Kauserud H."/>
        </authorList>
    </citation>
    <scope>NUCLEOTIDE SEQUENCE</scope>
    <source>
        <strain evidence="2">9284</strain>
    </source>
</reference>
<feature type="transmembrane region" description="Helical" evidence="1">
    <location>
        <begin position="159"/>
        <end position="188"/>
    </location>
</feature>
<gene>
    <name evidence="2" type="ORF">FB45DRAFT_919503</name>
</gene>
<proteinExistence type="predicted"/>
<keyword evidence="1" id="KW-0472">Membrane</keyword>
<accession>A0AAD7BSC2</accession>
<feature type="transmembrane region" description="Helical" evidence="1">
    <location>
        <begin position="94"/>
        <end position="115"/>
    </location>
</feature>
<feature type="transmembrane region" description="Helical" evidence="1">
    <location>
        <begin position="238"/>
        <end position="257"/>
    </location>
</feature>
<evidence type="ECO:0000313" key="2">
    <source>
        <dbReference type="EMBL" id="KAJ7628903.1"/>
    </source>
</evidence>
<keyword evidence="1" id="KW-1133">Transmembrane helix</keyword>
<sequence length="298" mass="33045">MPGRKKDIYWSLALTLYCAAGESFLYGVYVVLFWFCIKALRGSNIPYRRSLTVAVSVIFCSSTFHVVLQLVNAAELMLELLHHSCLAPREWDKINIAMGALYITNNLIADGIFIYRCYCIWDRSKRIIVVPILFLITAGGLGYASVITCGMDDIAEFLFITWLFPLSLTFSVLTNVLLMALTAGRIWWIARGAREIMGPEVVKQYRTVVAMILESGALYVTPGVLYLMFMGIAPSSTVVIFAALAQIVGIAPTIIVLRVGRGKTVDSVDSFRAGGDPEDDKVLHLRPLSGKPNFLEMV</sequence>
<dbReference type="EMBL" id="JARKIF010000010">
    <property type="protein sequence ID" value="KAJ7628903.1"/>
    <property type="molecule type" value="Genomic_DNA"/>
</dbReference>
<evidence type="ECO:0000313" key="3">
    <source>
        <dbReference type="Proteomes" id="UP001221142"/>
    </source>
</evidence>
<evidence type="ECO:0000256" key="1">
    <source>
        <dbReference type="SAM" id="Phobius"/>
    </source>
</evidence>
<feature type="transmembrane region" description="Helical" evidence="1">
    <location>
        <begin position="12"/>
        <end position="37"/>
    </location>
</feature>
<protein>
    <submittedName>
        <fullName evidence="2">Uncharacterized protein</fullName>
    </submittedName>
</protein>
<feature type="transmembrane region" description="Helical" evidence="1">
    <location>
        <begin position="127"/>
        <end position="147"/>
    </location>
</feature>
<organism evidence="2 3">
    <name type="scientific">Roridomyces roridus</name>
    <dbReference type="NCBI Taxonomy" id="1738132"/>
    <lineage>
        <taxon>Eukaryota</taxon>
        <taxon>Fungi</taxon>
        <taxon>Dikarya</taxon>
        <taxon>Basidiomycota</taxon>
        <taxon>Agaricomycotina</taxon>
        <taxon>Agaricomycetes</taxon>
        <taxon>Agaricomycetidae</taxon>
        <taxon>Agaricales</taxon>
        <taxon>Marasmiineae</taxon>
        <taxon>Mycenaceae</taxon>
        <taxon>Roridomyces</taxon>
    </lineage>
</organism>
<dbReference type="Proteomes" id="UP001221142">
    <property type="component" value="Unassembled WGS sequence"/>
</dbReference>